<evidence type="ECO:0000313" key="4">
    <source>
        <dbReference type="Proteomes" id="UP000676194"/>
    </source>
</evidence>
<evidence type="ECO:0000259" key="2">
    <source>
        <dbReference type="PROSITE" id="PS50006"/>
    </source>
</evidence>
<dbReference type="InterPro" id="IPR008984">
    <property type="entry name" value="SMAD_FHA_dom_sf"/>
</dbReference>
<dbReference type="CDD" id="cd00060">
    <property type="entry name" value="FHA"/>
    <property type="match status" value="2"/>
</dbReference>
<dbReference type="EMBL" id="CP074694">
    <property type="protein sequence ID" value="QVL32676.1"/>
    <property type="molecule type" value="Genomic_DNA"/>
</dbReference>
<organism evidence="3 4">
    <name type="scientific">Telmatocola sphagniphila</name>
    <dbReference type="NCBI Taxonomy" id="1123043"/>
    <lineage>
        <taxon>Bacteria</taxon>
        <taxon>Pseudomonadati</taxon>
        <taxon>Planctomycetota</taxon>
        <taxon>Planctomycetia</taxon>
        <taxon>Gemmatales</taxon>
        <taxon>Gemmataceae</taxon>
    </lineage>
</organism>
<gene>
    <name evidence="3" type="ORF">KIH39_01795</name>
</gene>
<evidence type="ECO:0000256" key="1">
    <source>
        <dbReference type="SAM" id="MobiDB-lite"/>
    </source>
</evidence>
<feature type="region of interest" description="Disordered" evidence="1">
    <location>
        <begin position="27"/>
        <end position="53"/>
    </location>
</feature>
<keyword evidence="4" id="KW-1185">Reference proteome</keyword>
<feature type="domain" description="FHA" evidence="2">
    <location>
        <begin position="107"/>
        <end position="155"/>
    </location>
</feature>
<accession>A0A8E6B7R0</accession>
<name>A0A8E6B7R0_9BACT</name>
<dbReference type="Gene3D" id="2.60.200.20">
    <property type="match status" value="2"/>
</dbReference>
<proteinExistence type="predicted"/>
<dbReference type="AlphaFoldDB" id="A0A8E6B7R0"/>
<feature type="domain" description="FHA" evidence="2">
    <location>
        <begin position="230"/>
        <end position="281"/>
    </location>
</feature>
<sequence>MNPNIPKRESTFLESDEDIRAAIAARKLGVKPTSAPDPKPAIPKPAAIVPTPETAPTAGWIDVSPKPAPLYEPQLFQPTNRPPMASLCVLDDLGEDGTWHRLMKDRIVIGRTEGDIQIPHDAMISTKHAELIRQKNRENWRWILSDLGSTNGSFVRVGSGILHNRQEFLIGRTHYRFDSAKGESTVPAEKSQSGMTVSWQDTGALAMIPSIVELTPQGEGQRIPITTSEIWIGRDPHCQVIPKEDPFANGKHARIYRDAKGRWFIVNNKSLNGVWVRVEQIPLEGNCQFLLGEQRFKMQAG</sequence>
<dbReference type="InterPro" id="IPR000253">
    <property type="entry name" value="FHA_dom"/>
</dbReference>
<evidence type="ECO:0000313" key="3">
    <source>
        <dbReference type="EMBL" id="QVL32676.1"/>
    </source>
</evidence>
<dbReference type="SUPFAM" id="SSF49879">
    <property type="entry name" value="SMAD/FHA domain"/>
    <property type="match status" value="2"/>
</dbReference>
<dbReference type="Proteomes" id="UP000676194">
    <property type="component" value="Chromosome"/>
</dbReference>
<dbReference type="Pfam" id="PF00498">
    <property type="entry name" value="FHA"/>
    <property type="match status" value="2"/>
</dbReference>
<dbReference type="RefSeq" id="WP_213497568.1">
    <property type="nucleotide sequence ID" value="NZ_CP074694.1"/>
</dbReference>
<protein>
    <submittedName>
        <fullName evidence="3">FHA domain-containing protein</fullName>
    </submittedName>
</protein>
<dbReference type="KEGG" id="tsph:KIH39_01795"/>
<dbReference type="SMART" id="SM00240">
    <property type="entry name" value="FHA"/>
    <property type="match status" value="2"/>
</dbReference>
<reference evidence="3" key="1">
    <citation type="submission" date="2021-05" db="EMBL/GenBank/DDBJ databases">
        <title>Complete genome sequence of the cellulolytic planctomycete Telmatocola sphagniphila SP2T and characterization of the first cellulase from planctomycetes.</title>
        <authorList>
            <person name="Rakitin A.L."/>
            <person name="Beletsky A.V."/>
            <person name="Naumoff D.G."/>
            <person name="Kulichevskaya I.S."/>
            <person name="Mardanov A.V."/>
            <person name="Ravin N.V."/>
            <person name="Dedysh S.N."/>
        </authorList>
    </citation>
    <scope>NUCLEOTIDE SEQUENCE</scope>
    <source>
        <strain evidence="3">SP2T</strain>
    </source>
</reference>
<dbReference type="PROSITE" id="PS50006">
    <property type="entry name" value="FHA_DOMAIN"/>
    <property type="match status" value="2"/>
</dbReference>